<sequence length="387" mass="43281">MFTTSNAALPETVDEAVEKKNTAHFRNIRHWIASGKQETQTLFIDDYDPSANSSIYATLKSTKPSWKAIFISLNTDKPRESWDIEKIRAKKVFVCLSWKRAAMSQLVPLLRQATDLTTMGMPPPWGNTPWVSLLQLEITRFADDTTSDYVKFGATTLRKIFDAAVNLETLVLDFCVAYKTPSNSETQDRDRVRHGALKSLSFALHHLEENGCLFGIQIDPPLLRHATVLSSDRSRLSENPSEIETWQGVTSVTVDLLADGEVTALVQFLRCLPKVASIELQGKCTDALFILVNGFYSHIPPSYSTILFPKLTKVTMANTDIEGKTLIKMLETRLAQLESGLDWVSAVTDVTLYDADKVTPMDWERVNTLLESDRVTSIPDTAMMPSG</sequence>
<dbReference type="Proteomes" id="UP000054097">
    <property type="component" value="Unassembled WGS sequence"/>
</dbReference>
<dbReference type="HOGENOM" id="CLU_714029_0_0_1"/>
<organism evidence="1 2">
    <name type="scientific">Serendipita vermifera MAFF 305830</name>
    <dbReference type="NCBI Taxonomy" id="933852"/>
    <lineage>
        <taxon>Eukaryota</taxon>
        <taxon>Fungi</taxon>
        <taxon>Dikarya</taxon>
        <taxon>Basidiomycota</taxon>
        <taxon>Agaricomycotina</taxon>
        <taxon>Agaricomycetes</taxon>
        <taxon>Sebacinales</taxon>
        <taxon>Serendipitaceae</taxon>
        <taxon>Serendipita</taxon>
    </lineage>
</organism>
<dbReference type="STRING" id="933852.A0A0C2W9V7"/>
<protein>
    <submittedName>
        <fullName evidence="1">Uncharacterized protein</fullName>
    </submittedName>
</protein>
<dbReference type="AlphaFoldDB" id="A0A0C2W9V7"/>
<reference evidence="2" key="2">
    <citation type="submission" date="2015-01" db="EMBL/GenBank/DDBJ databases">
        <title>Evolutionary Origins and Diversification of the Mycorrhizal Mutualists.</title>
        <authorList>
            <consortium name="DOE Joint Genome Institute"/>
            <consortium name="Mycorrhizal Genomics Consortium"/>
            <person name="Kohler A."/>
            <person name="Kuo A."/>
            <person name="Nagy L.G."/>
            <person name="Floudas D."/>
            <person name="Copeland A."/>
            <person name="Barry K.W."/>
            <person name="Cichocki N."/>
            <person name="Veneault-Fourrey C."/>
            <person name="LaButti K."/>
            <person name="Lindquist E.A."/>
            <person name="Lipzen A."/>
            <person name="Lundell T."/>
            <person name="Morin E."/>
            <person name="Murat C."/>
            <person name="Riley R."/>
            <person name="Ohm R."/>
            <person name="Sun H."/>
            <person name="Tunlid A."/>
            <person name="Henrissat B."/>
            <person name="Grigoriev I.V."/>
            <person name="Hibbett D.S."/>
            <person name="Martin F."/>
        </authorList>
    </citation>
    <scope>NUCLEOTIDE SEQUENCE [LARGE SCALE GENOMIC DNA]</scope>
    <source>
        <strain evidence="2">MAFF 305830</strain>
    </source>
</reference>
<name>A0A0C2W9V7_SERVB</name>
<accession>A0A0C2W9V7</accession>
<reference evidence="1 2" key="1">
    <citation type="submission" date="2014-04" db="EMBL/GenBank/DDBJ databases">
        <authorList>
            <consortium name="DOE Joint Genome Institute"/>
            <person name="Kuo A."/>
            <person name="Zuccaro A."/>
            <person name="Kohler A."/>
            <person name="Nagy L.G."/>
            <person name="Floudas D."/>
            <person name="Copeland A."/>
            <person name="Barry K.W."/>
            <person name="Cichocki N."/>
            <person name="Veneault-Fourrey C."/>
            <person name="LaButti K."/>
            <person name="Lindquist E.A."/>
            <person name="Lipzen A."/>
            <person name="Lundell T."/>
            <person name="Morin E."/>
            <person name="Murat C."/>
            <person name="Sun H."/>
            <person name="Tunlid A."/>
            <person name="Henrissat B."/>
            <person name="Grigoriev I.V."/>
            <person name="Hibbett D.S."/>
            <person name="Martin F."/>
            <person name="Nordberg H.P."/>
            <person name="Cantor M.N."/>
            <person name="Hua S.X."/>
        </authorList>
    </citation>
    <scope>NUCLEOTIDE SEQUENCE [LARGE SCALE GENOMIC DNA]</scope>
    <source>
        <strain evidence="1 2">MAFF 305830</strain>
    </source>
</reference>
<gene>
    <name evidence="1" type="ORF">M408DRAFT_11680</name>
</gene>
<evidence type="ECO:0000313" key="1">
    <source>
        <dbReference type="EMBL" id="KIM23198.1"/>
    </source>
</evidence>
<dbReference type="EMBL" id="KN824341">
    <property type="protein sequence ID" value="KIM23198.1"/>
    <property type="molecule type" value="Genomic_DNA"/>
</dbReference>
<proteinExistence type="predicted"/>
<keyword evidence="2" id="KW-1185">Reference proteome</keyword>
<evidence type="ECO:0000313" key="2">
    <source>
        <dbReference type="Proteomes" id="UP000054097"/>
    </source>
</evidence>